<dbReference type="FunFam" id="3.30.457.50:FF:000001">
    <property type="entry name" value="Probable kinetochore protein spc25"/>
    <property type="match status" value="1"/>
</dbReference>
<dbReference type="GO" id="GO:0031262">
    <property type="term" value="C:Ndc80 complex"/>
    <property type="evidence" value="ECO:0000318"/>
    <property type="project" value="GO_Central"/>
</dbReference>
<keyword evidence="8 9" id="KW-0137">Centromere</keyword>
<evidence type="ECO:0000256" key="8">
    <source>
        <dbReference type="ARBA" id="ARBA00023328"/>
    </source>
</evidence>
<dbReference type="FunCoup" id="A0A804KSY7">
    <property type="interactions" value="2"/>
</dbReference>
<evidence type="ECO:0000256" key="1">
    <source>
        <dbReference type="ARBA" id="ARBA00004584"/>
    </source>
</evidence>
<dbReference type="CDD" id="cd23784">
    <property type="entry name" value="RWD_Spc25"/>
    <property type="match status" value="1"/>
</dbReference>
<dbReference type="Gene3D" id="3.30.457.50">
    <property type="entry name" value="Chromosome segregation protein Spc25"/>
    <property type="match status" value="1"/>
</dbReference>
<keyword evidence="7 9" id="KW-0131">Cell cycle</keyword>
<dbReference type="GO" id="GO:0051301">
    <property type="term" value="P:cell division"/>
    <property type="evidence" value="ECO:0007669"/>
    <property type="project" value="UniProtKB-UniRule"/>
</dbReference>
<evidence type="ECO:0000256" key="5">
    <source>
        <dbReference type="ARBA" id="ARBA00022776"/>
    </source>
</evidence>
<feature type="domain" description="Chromosome segregation protein Spc25 C-terminal" evidence="11">
    <location>
        <begin position="163"/>
        <end position="231"/>
    </location>
</feature>
<dbReference type="Proteomes" id="UP000012960">
    <property type="component" value="Unplaced"/>
</dbReference>
<gene>
    <name evidence="12" type="ORF">GSMUA_308030.1</name>
</gene>
<keyword evidence="4 9" id="KW-0132">Cell division</keyword>
<evidence type="ECO:0000256" key="7">
    <source>
        <dbReference type="ARBA" id="ARBA00023306"/>
    </source>
</evidence>
<dbReference type="InParanoid" id="A0A804KSY7"/>
<feature type="coiled-coil region" evidence="10">
    <location>
        <begin position="52"/>
        <end position="79"/>
    </location>
</feature>
<name>A0A804KSY7_MUSAM</name>
<dbReference type="EnsemblPlants" id="Ma10_t05580.2">
    <property type="protein sequence ID" value="Ma10_p05580.2"/>
    <property type="gene ID" value="Ma10_g05580"/>
</dbReference>
<dbReference type="AlphaFoldDB" id="A0A804KSY7"/>
<proteinExistence type="inferred from homology"/>
<keyword evidence="9" id="KW-0539">Nucleus</keyword>
<sequence length="324" mass="36609">MQRRTEESIHGRMAEQRLACIREIEIHRQRADLAASSFRHSLLSVRSLAGHNLADREKLGRLKDSLKELEADLVEALSVKTGKESKSTFLAEALSSTASRTEQLKKTILDLRRKRDKHSAVISEQLLALEALEAKSSQYILERQKTEEAIEWYNRILGFRAECGEGVKFIFDKIDRKNPNEEYSFSIRLDNDAYNLLDCNTILEGIPELIMDLNKTNGLFKFARIMREKFQVAASNGMLPTSMSVYPDSSSVTVSSAPPASVDSKSETSVMQNYLRVKVNDHQYDPHKKVNTGQPAIQSPRSVSALRRSPRFLVMCCKLVSQSA</sequence>
<comment type="subunit">
    <text evidence="9">Component of the NDC80 complex.</text>
</comment>
<dbReference type="Pfam" id="PF08234">
    <property type="entry name" value="Spindle_Spc25"/>
    <property type="match status" value="1"/>
</dbReference>
<evidence type="ECO:0000256" key="4">
    <source>
        <dbReference type="ARBA" id="ARBA00022618"/>
    </source>
</evidence>
<comment type="function">
    <text evidence="9">Acts as a component of the essential kinetochore-associated NDC80 complex, which is required for chromosome segregation and spindle checkpoint activity.</text>
</comment>
<comment type="subcellular location">
    <subcellularLocation>
        <location evidence="1">Chromosome</location>
        <location evidence="1">Centromere</location>
    </subcellularLocation>
    <subcellularLocation>
        <location evidence="9">Nucleus</location>
    </subcellularLocation>
    <subcellularLocation>
        <location evidence="9">Chromosome</location>
        <location evidence="9">Centromere</location>
        <location evidence="9">Kinetochore</location>
    </subcellularLocation>
</comment>
<reference evidence="13" key="2">
    <citation type="submission" date="2021-05" db="UniProtKB">
        <authorList>
            <consortium name="EnsemblPlants"/>
        </authorList>
    </citation>
    <scope>IDENTIFICATION</scope>
    <source>
        <strain evidence="13">subsp. malaccensis</strain>
    </source>
</reference>
<keyword evidence="9" id="KW-0995">Kinetochore</keyword>
<dbReference type="PANTHER" id="PTHR14281">
    <property type="entry name" value="KINETOCHORE PROTEIN SPC25-RELATED"/>
    <property type="match status" value="1"/>
</dbReference>
<dbReference type="OMA" id="FRIECGH"/>
<evidence type="ECO:0000259" key="11">
    <source>
        <dbReference type="Pfam" id="PF08234"/>
    </source>
</evidence>
<dbReference type="GO" id="GO:0005634">
    <property type="term" value="C:nucleus"/>
    <property type="evidence" value="ECO:0007669"/>
    <property type="project" value="UniProtKB-SubCell"/>
</dbReference>
<protein>
    <recommendedName>
        <fullName evidence="9">Kinetochore protein SPC25</fullName>
    </recommendedName>
</protein>
<dbReference type="InterPro" id="IPR013255">
    <property type="entry name" value="Spc25_C"/>
</dbReference>
<dbReference type="EMBL" id="HG996476">
    <property type="protein sequence ID" value="CAG1852577.1"/>
    <property type="molecule type" value="Genomic_DNA"/>
</dbReference>
<evidence type="ECO:0000256" key="6">
    <source>
        <dbReference type="ARBA" id="ARBA00023054"/>
    </source>
</evidence>
<evidence type="ECO:0000313" key="13">
    <source>
        <dbReference type="EnsemblPlants" id="Ma10_p05580.2"/>
    </source>
</evidence>
<dbReference type="OrthoDB" id="6353017at2759"/>
<evidence type="ECO:0000256" key="9">
    <source>
        <dbReference type="RuleBase" id="RU367150"/>
    </source>
</evidence>
<reference evidence="12" key="1">
    <citation type="submission" date="2021-03" db="EMBL/GenBank/DDBJ databases">
        <authorList>
            <consortium name="Genoscope - CEA"/>
            <person name="William W."/>
        </authorList>
    </citation>
    <scope>NUCLEOTIDE SEQUENCE</scope>
    <source>
        <strain evidence="12">Doubled-haploid Pahang</strain>
    </source>
</reference>
<dbReference type="PANTHER" id="PTHR14281:SF0">
    <property type="entry name" value="KINETOCHORE PROTEIN SPC25"/>
    <property type="match status" value="1"/>
</dbReference>
<evidence type="ECO:0000256" key="3">
    <source>
        <dbReference type="ARBA" id="ARBA00022454"/>
    </source>
</evidence>
<accession>A0A804KSY7</accession>
<evidence type="ECO:0000256" key="10">
    <source>
        <dbReference type="SAM" id="Coils"/>
    </source>
</evidence>
<comment type="similarity">
    <text evidence="2 9">Belongs to the SPC25 family.</text>
</comment>
<dbReference type="GO" id="GO:0007059">
    <property type="term" value="P:chromosome segregation"/>
    <property type="evidence" value="ECO:0000318"/>
    <property type="project" value="GO_Central"/>
</dbReference>
<keyword evidence="5 9" id="KW-0498">Mitosis</keyword>
<dbReference type="Gramene" id="Ma10_t05580.2">
    <property type="protein sequence ID" value="Ma10_p05580.2"/>
    <property type="gene ID" value="Ma10_g05580"/>
</dbReference>
<dbReference type="InterPro" id="IPR045143">
    <property type="entry name" value="Spc25"/>
</dbReference>
<evidence type="ECO:0000256" key="2">
    <source>
        <dbReference type="ARBA" id="ARBA00006379"/>
    </source>
</evidence>
<evidence type="ECO:0000313" key="12">
    <source>
        <dbReference type="EMBL" id="CAG1852577.1"/>
    </source>
</evidence>
<organism evidence="13 14">
    <name type="scientific">Musa acuminata subsp. malaccensis</name>
    <name type="common">Wild banana</name>
    <name type="synonym">Musa malaccensis</name>
    <dbReference type="NCBI Taxonomy" id="214687"/>
    <lineage>
        <taxon>Eukaryota</taxon>
        <taxon>Viridiplantae</taxon>
        <taxon>Streptophyta</taxon>
        <taxon>Embryophyta</taxon>
        <taxon>Tracheophyta</taxon>
        <taxon>Spermatophyta</taxon>
        <taxon>Magnoliopsida</taxon>
        <taxon>Liliopsida</taxon>
        <taxon>Zingiberales</taxon>
        <taxon>Musaceae</taxon>
        <taxon>Musa</taxon>
    </lineage>
</organism>
<keyword evidence="3 9" id="KW-0158">Chromosome</keyword>
<keyword evidence="6 10" id="KW-0175">Coiled coil</keyword>
<keyword evidence="14" id="KW-1185">Reference proteome</keyword>
<evidence type="ECO:0000313" key="14">
    <source>
        <dbReference type="Proteomes" id="UP000012960"/>
    </source>
</evidence>